<proteinExistence type="predicted"/>
<gene>
    <name evidence="2" type="ORF">SAMN05216276_100323</name>
</gene>
<evidence type="ECO:0000256" key="1">
    <source>
        <dbReference type="SAM" id="MobiDB-lite"/>
    </source>
</evidence>
<name>A0A239B7Q3_9ACTN</name>
<evidence type="ECO:0000313" key="3">
    <source>
        <dbReference type="Proteomes" id="UP000198282"/>
    </source>
</evidence>
<protein>
    <submittedName>
        <fullName evidence="2">Uncharacterized protein</fullName>
    </submittedName>
</protein>
<organism evidence="2 3">
    <name type="scientific">Streptosporangium subroseum</name>
    <dbReference type="NCBI Taxonomy" id="106412"/>
    <lineage>
        <taxon>Bacteria</taxon>
        <taxon>Bacillati</taxon>
        <taxon>Actinomycetota</taxon>
        <taxon>Actinomycetes</taxon>
        <taxon>Streptosporangiales</taxon>
        <taxon>Streptosporangiaceae</taxon>
        <taxon>Streptosporangium</taxon>
    </lineage>
</organism>
<dbReference type="AlphaFoldDB" id="A0A239B7Q3"/>
<dbReference type="Proteomes" id="UP000198282">
    <property type="component" value="Unassembled WGS sequence"/>
</dbReference>
<evidence type="ECO:0000313" key="2">
    <source>
        <dbReference type="EMBL" id="SNS03985.1"/>
    </source>
</evidence>
<dbReference type="EMBL" id="FZOD01000003">
    <property type="protein sequence ID" value="SNS03985.1"/>
    <property type="molecule type" value="Genomic_DNA"/>
</dbReference>
<accession>A0A239B7Q3</accession>
<reference evidence="2 3" key="1">
    <citation type="submission" date="2017-06" db="EMBL/GenBank/DDBJ databases">
        <authorList>
            <person name="Kim H.J."/>
            <person name="Triplett B.A."/>
        </authorList>
    </citation>
    <scope>NUCLEOTIDE SEQUENCE [LARGE SCALE GENOMIC DNA]</scope>
    <source>
        <strain evidence="2 3">CGMCC 4.2132</strain>
    </source>
</reference>
<feature type="region of interest" description="Disordered" evidence="1">
    <location>
        <begin position="1"/>
        <end position="22"/>
    </location>
</feature>
<sequence>MVRGRVPLGVAGSGPARPFNGADTERAELVEGEDPIREAVQDLLDPIQLGVAIRIWRLLLGLGALKGDAAAGEQAA</sequence>
<keyword evidence="3" id="KW-1185">Reference proteome</keyword>